<comment type="caution">
    <text evidence="2">The sequence shown here is derived from an EMBL/GenBank/DDBJ whole genome shotgun (WGS) entry which is preliminary data.</text>
</comment>
<organism evidence="2 3">
    <name type="scientific">Endozoicomonas numazuensis</name>
    <dbReference type="NCBI Taxonomy" id="1137799"/>
    <lineage>
        <taxon>Bacteria</taxon>
        <taxon>Pseudomonadati</taxon>
        <taxon>Pseudomonadota</taxon>
        <taxon>Gammaproteobacteria</taxon>
        <taxon>Oceanospirillales</taxon>
        <taxon>Endozoicomonadaceae</taxon>
        <taxon>Endozoicomonas</taxon>
    </lineage>
</organism>
<dbReference type="EMBL" id="JOKH01000003">
    <property type="protein sequence ID" value="KEQ17542.1"/>
    <property type="molecule type" value="Genomic_DNA"/>
</dbReference>
<protein>
    <submittedName>
        <fullName evidence="2">Uncharacterized protein</fullName>
    </submittedName>
</protein>
<reference evidence="2 3" key="1">
    <citation type="submission" date="2014-06" db="EMBL/GenBank/DDBJ databases">
        <title>Whole Genome Sequences of Three Symbiotic Endozoicomonas Bacteria.</title>
        <authorList>
            <person name="Neave M.J."/>
            <person name="Apprill A."/>
            <person name="Voolstra C.R."/>
        </authorList>
    </citation>
    <scope>NUCLEOTIDE SEQUENCE [LARGE SCALE GENOMIC DNA]</scope>
    <source>
        <strain evidence="2 3">DSM 25634</strain>
    </source>
</reference>
<dbReference type="SUPFAM" id="SSF57850">
    <property type="entry name" value="RING/U-box"/>
    <property type="match status" value="1"/>
</dbReference>
<evidence type="ECO:0000313" key="2">
    <source>
        <dbReference type="EMBL" id="KEQ17542.1"/>
    </source>
</evidence>
<keyword evidence="3" id="KW-1185">Reference proteome</keyword>
<dbReference type="AlphaFoldDB" id="A0A081NGG9"/>
<gene>
    <name evidence="2" type="ORF">GZ78_17510</name>
</gene>
<feature type="transmembrane region" description="Helical" evidence="1">
    <location>
        <begin position="128"/>
        <end position="148"/>
    </location>
</feature>
<accession>A0A081NGG9</accession>
<keyword evidence="1" id="KW-0812">Transmembrane</keyword>
<dbReference type="Proteomes" id="UP000028073">
    <property type="component" value="Unassembled WGS sequence"/>
</dbReference>
<proteinExistence type="predicted"/>
<evidence type="ECO:0000313" key="3">
    <source>
        <dbReference type="Proteomes" id="UP000028073"/>
    </source>
</evidence>
<keyword evidence="1" id="KW-1133">Transmembrane helix</keyword>
<evidence type="ECO:0000256" key="1">
    <source>
        <dbReference type="SAM" id="Phobius"/>
    </source>
</evidence>
<sequence length="201" mass="22929">MIHGLKLYVYHTETKELGKEKKVVSVFNRTVLTNVCMELSDLDELPQPKNISEYHLSTLTGESVGKFLAINMDKNHSRAHQLNICNKQDGYFELFNSHEISIESALQDYIVNLHLQETHASKKWTSTIYIMALTLGSGVINYIASYLVDYASFYLLIGSCAICFNQVQYPGVQACAHHWFCVFSYERARLEHPRNCPLCGV</sequence>
<name>A0A081NGG9_9GAMM</name>
<keyword evidence="1" id="KW-0472">Membrane</keyword>